<keyword evidence="3" id="KW-1185">Reference proteome</keyword>
<name>A0ABR1KUB7_9PEZI</name>
<evidence type="ECO:0000313" key="3">
    <source>
        <dbReference type="Proteomes" id="UP001363622"/>
    </source>
</evidence>
<evidence type="ECO:0000256" key="1">
    <source>
        <dbReference type="SAM" id="MobiDB-lite"/>
    </source>
</evidence>
<organism evidence="2 3">
    <name type="scientific">Phyllosticta citriasiana</name>
    <dbReference type="NCBI Taxonomy" id="595635"/>
    <lineage>
        <taxon>Eukaryota</taxon>
        <taxon>Fungi</taxon>
        <taxon>Dikarya</taxon>
        <taxon>Ascomycota</taxon>
        <taxon>Pezizomycotina</taxon>
        <taxon>Dothideomycetes</taxon>
        <taxon>Dothideomycetes incertae sedis</taxon>
        <taxon>Botryosphaeriales</taxon>
        <taxon>Phyllostictaceae</taxon>
        <taxon>Phyllosticta</taxon>
    </lineage>
</organism>
<reference evidence="2 3" key="1">
    <citation type="submission" date="2024-04" db="EMBL/GenBank/DDBJ databases">
        <title>Phyllosticta paracitricarpa is synonymous to the EU quarantine fungus P. citricarpa based on phylogenomic analyses.</title>
        <authorList>
            <consortium name="Lawrence Berkeley National Laboratory"/>
            <person name="Van Ingen-Buijs V.A."/>
            <person name="Van Westerhoven A.C."/>
            <person name="Haridas S."/>
            <person name="Skiadas P."/>
            <person name="Martin F."/>
            <person name="Groenewald J.Z."/>
            <person name="Crous P.W."/>
            <person name="Seidl M.F."/>
        </authorList>
    </citation>
    <scope>NUCLEOTIDE SEQUENCE [LARGE SCALE GENOMIC DNA]</scope>
    <source>
        <strain evidence="2 3">CBS 123371</strain>
    </source>
</reference>
<dbReference type="Proteomes" id="UP001363622">
    <property type="component" value="Unassembled WGS sequence"/>
</dbReference>
<gene>
    <name evidence="2" type="ORF">IWZ03DRAFT_101137</name>
</gene>
<proteinExistence type="predicted"/>
<sequence length="123" mass="14229">MSASTTSLGIIDDVATAYLLLLCSPACQGGYVKSYKVYVYTHTKKGVIRTELSFACVWMKGEKKKKKRKKKERHSLLSFVPITLAPHWMKRMGLLYSSRPKKDTEDDEKGWKETARQRKKKKR</sequence>
<accession>A0ABR1KUB7</accession>
<comment type="caution">
    <text evidence="2">The sequence shown here is derived from an EMBL/GenBank/DDBJ whole genome shotgun (WGS) entry which is preliminary data.</text>
</comment>
<evidence type="ECO:0008006" key="4">
    <source>
        <dbReference type="Google" id="ProtNLM"/>
    </source>
</evidence>
<evidence type="ECO:0000313" key="2">
    <source>
        <dbReference type="EMBL" id="KAK7521775.1"/>
    </source>
</evidence>
<dbReference type="EMBL" id="JBBPHU010000002">
    <property type="protein sequence ID" value="KAK7521775.1"/>
    <property type="molecule type" value="Genomic_DNA"/>
</dbReference>
<protein>
    <recommendedName>
        <fullName evidence="4">Secreted protein</fullName>
    </recommendedName>
</protein>
<feature type="compositionally biased region" description="Basic and acidic residues" evidence="1">
    <location>
        <begin position="100"/>
        <end position="116"/>
    </location>
</feature>
<feature type="region of interest" description="Disordered" evidence="1">
    <location>
        <begin position="99"/>
        <end position="123"/>
    </location>
</feature>